<gene>
    <name evidence="1" type="ORF">H5410_013507</name>
</gene>
<protein>
    <submittedName>
        <fullName evidence="1">Uncharacterized protein</fullName>
    </submittedName>
</protein>
<keyword evidence="2" id="KW-1185">Reference proteome</keyword>
<dbReference type="OrthoDB" id="1301749at2759"/>
<sequence>MGQFRGLTSPKGSPSGQKASYRQSLVRNFMMKNKGIAEAQIKWKINSVYNMITSLSTCAIAMVETEYKSENGGEVQRETMVRVVKWEKPSQPLLKLNTDGSALKNPERLVEGNLETIREDDLCICYTSRNRY</sequence>
<accession>A0A9J5ZNI4</accession>
<evidence type="ECO:0000313" key="1">
    <source>
        <dbReference type="EMBL" id="KAG5613683.1"/>
    </source>
</evidence>
<dbReference type="AlphaFoldDB" id="A0A9J5ZNI4"/>
<proteinExistence type="predicted"/>
<comment type="caution">
    <text evidence="1">The sequence shown here is derived from an EMBL/GenBank/DDBJ whole genome shotgun (WGS) entry which is preliminary data.</text>
</comment>
<name>A0A9J5ZNI4_SOLCO</name>
<dbReference type="EMBL" id="JACXVP010000003">
    <property type="protein sequence ID" value="KAG5613683.1"/>
    <property type="molecule type" value="Genomic_DNA"/>
</dbReference>
<reference evidence="1 2" key="1">
    <citation type="submission" date="2020-09" db="EMBL/GenBank/DDBJ databases">
        <title>De no assembly of potato wild relative species, Solanum commersonii.</title>
        <authorList>
            <person name="Cho K."/>
        </authorList>
    </citation>
    <scope>NUCLEOTIDE SEQUENCE [LARGE SCALE GENOMIC DNA]</scope>
    <source>
        <strain evidence="1">LZ3.2</strain>
        <tissue evidence="1">Leaf</tissue>
    </source>
</reference>
<evidence type="ECO:0000313" key="2">
    <source>
        <dbReference type="Proteomes" id="UP000824120"/>
    </source>
</evidence>
<organism evidence="1 2">
    <name type="scientific">Solanum commersonii</name>
    <name type="common">Commerson's wild potato</name>
    <name type="synonym">Commerson's nightshade</name>
    <dbReference type="NCBI Taxonomy" id="4109"/>
    <lineage>
        <taxon>Eukaryota</taxon>
        <taxon>Viridiplantae</taxon>
        <taxon>Streptophyta</taxon>
        <taxon>Embryophyta</taxon>
        <taxon>Tracheophyta</taxon>
        <taxon>Spermatophyta</taxon>
        <taxon>Magnoliopsida</taxon>
        <taxon>eudicotyledons</taxon>
        <taxon>Gunneridae</taxon>
        <taxon>Pentapetalae</taxon>
        <taxon>asterids</taxon>
        <taxon>lamiids</taxon>
        <taxon>Solanales</taxon>
        <taxon>Solanaceae</taxon>
        <taxon>Solanoideae</taxon>
        <taxon>Solaneae</taxon>
        <taxon>Solanum</taxon>
    </lineage>
</organism>
<dbReference type="Proteomes" id="UP000824120">
    <property type="component" value="Chromosome 3"/>
</dbReference>